<evidence type="ECO:0000256" key="2">
    <source>
        <dbReference type="ARBA" id="ARBA00023157"/>
    </source>
</evidence>
<comment type="caution">
    <text evidence="5">The sequence shown here is derived from an EMBL/GenBank/DDBJ whole genome shotgun (WGS) entry which is preliminary data.</text>
</comment>
<dbReference type="SUPFAM" id="SSF57184">
    <property type="entry name" value="Growth factor receptor domain"/>
    <property type="match status" value="1"/>
</dbReference>
<keyword evidence="1 3" id="KW-0245">EGF-like domain</keyword>
<feature type="disulfide bond" evidence="3">
    <location>
        <begin position="315"/>
        <end position="324"/>
    </location>
</feature>
<dbReference type="CDD" id="cd00054">
    <property type="entry name" value="EGF_CA"/>
    <property type="match status" value="1"/>
</dbReference>
<dbReference type="GO" id="GO:0005509">
    <property type="term" value="F:calcium ion binding"/>
    <property type="evidence" value="ECO:0007669"/>
    <property type="project" value="InterPro"/>
</dbReference>
<dbReference type="InterPro" id="IPR021852">
    <property type="entry name" value="DUF3456"/>
</dbReference>
<dbReference type="PROSITE" id="PS01187">
    <property type="entry name" value="EGF_CA"/>
    <property type="match status" value="1"/>
</dbReference>
<keyword evidence="2 3" id="KW-1015">Disulfide bond</keyword>
<accession>A0A3L8DUU8</accession>
<evidence type="ECO:0000313" key="5">
    <source>
        <dbReference type="EMBL" id="RLU24072.1"/>
    </source>
</evidence>
<feature type="domain" description="EGF-like" evidence="4">
    <location>
        <begin position="283"/>
        <end position="325"/>
    </location>
</feature>
<dbReference type="InterPro" id="IPR009030">
    <property type="entry name" value="Growth_fac_rcpt_cys_sf"/>
</dbReference>
<dbReference type="AlphaFoldDB" id="A0A3L8DUU8"/>
<dbReference type="OrthoDB" id="19903at2759"/>
<name>A0A3L8DUU8_OOCBI</name>
<comment type="caution">
    <text evidence="3">Lacks conserved residue(s) required for the propagation of feature annotation.</text>
</comment>
<gene>
    <name evidence="5" type="ORF">DMN91_004281</name>
</gene>
<organism evidence="5 6">
    <name type="scientific">Ooceraea biroi</name>
    <name type="common">Clonal raider ant</name>
    <name type="synonym">Cerapachys biroi</name>
    <dbReference type="NCBI Taxonomy" id="2015173"/>
    <lineage>
        <taxon>Eukaryota</taxon>
        <taxon>Metazoa</taxon>
        <taxon>Ecdysozoa</taxon>
        <taxon>Arthropoda</taxon>
        <taxon>Hexapoda</taxon>
        <taxon>Insecta</taxon>
        <taxon>Pterygota</taxon>
        <taxon>Neoptera</taxon>
        <taxon>Endopterygota</taxon>
        <taxon>Hymenoptera</taxon>
        <taxon>Apocrita</taxon>
        <taxon>Aculeata</taxon>
        <taxon>Formicoidea</taxon>
        <taxon>Formicidae</taxon>
        <taxon>Dorylinae</taxon>
        <taxon>Ooceraea</taxon>
    </lineage>
</organism>
<dbReference type="InterPro" id="IPR018097">
    <property type="entry name" value="EGF_Ca-bd_CS"/>
</dbReference>
<dbReference type="PROSITE" id="PS50026">
    <property type="entry name" value="EGF_3"/>
    <property type="match status" value="1"/>
</dbReference>
<dbReference type="Pfam" id="PF11938">
    <property type="entry name" value="DUF3456"/>
    <property type="match status" value="1"/>
</dbReference>
<evidence type="ECO:0000256" key="1">
    <source>
        <dbReference type="ARBA" id="ARBA00022536"/>
    </source>
</evidence>
<evidence type="ECO:0000313" key="6">
    <source>
        <dbReference type="Proteomes" id="UP000279307"/>
    </source>
</evidence>
<evidence type="ECO:0000256" key="3">
    <source>
        <dbReference type="PROSITE-ProRule" id="PRU00076"/>
    </source>
</evidence>
<dbReference type="EMBL" id="QOIP01000004">
    <property type="protein sequence ID" value="RLU24072.1"/>
    <property type="molecule type" value="Genomic_DNA"/>
</dbReference>
<protein>
    <recommendedName>
        <fullName evidence="4">EGF-like domain-containing protein</fullName>
    </recommendedName>
</protein>
<dbReference type="Gene3D" id="2.10.25.10">
    <property type="entry name" value="Laminin"/>
    <property type="match status" value="1"/>
</dbReference>
<proteinExistence type="predicted"/>
<reference evidence="5 6" key="1">
    <citation type="journal article" date="2018" name="Genome Res.">
        <title>The genomic architecture and molecular evolution of ant odorant receptors.</title>
        <authorList>
            <person name="McKenzie S.K."/>
            <person name="Kronauer D.J.C."/>
        </authorList>
    </citation>
    <scope>NUCLEOTIDE SEQUENCE [LARGE SCALE GENOMIC DNA]</scope>
    <source>
        <strain evidence="5">Clonal line C1</strain>
    </source>
</reference>
<dbReference type="InterPro" id="IPR049883">
    <property type="entry name" value="NOTCH1_EGF-like"/>
</dbReference>
<evidence type="ECO:0000259" key="4">
    <source>
        <dbReference type="PROSITE" id="PS50026"/>
    </source>
</evidence>
<dbReference type="Pfam" id="PF07645">
    <property type="entry name" value="EGF_CA"/>
    <property type="match status" value="1"/>
</dbReference>
<dbReference type="Proteomes" id="UP000279307">
    <property type="component" value="Chromosome 4"/>
</dbReference>
<sequence>MKNHETRRRLRRQFRHRHRSLWQFINATDEGFWRDPQEVALGIRTAFPPSRIEVRDAMTQTDGLVEAATRTDDPPPEDSVPPTGPCHDFAMGERATADPIREQLVPAEPPGTLQHRPDVGIARAITGTSTAAPRMHSFCYGCGERQVTLRNCPSIQCKKGKEDKEEVKSQTFPPCAACRVLTNSFKKGLEKTSRGKFEGGDSAWEEDKLGSYSKSEIRLIEIQENLCKEVEHGETQCHSLAEELEAPIEEWWFKYQDIYPDIYDYICIERTKHCCPKEHYGSDCMPCPGYPDNVCSNNGKCKGAGTRKGNGSCLCDKGYVDDICSQCAPGYYESYKNENTLLCSACHMACEGPCKDAGPSNCEKCATGWYMVEGQGCFDIDECLKSDNVCASNQFCVNKEGSYTCLDDRSQMT</sequence>
<dbReference type="InterPro" id="IPR000742">
    <property type="entry name" value="EGF"/>
</dbReference>